<dbReference type="RefSeq" id="WP_185986747.1">
    <property type="nucleotide sequence ID" value="NZ_BAAALZ010000005.1"/>
</dbReference>
<dbReference type="Gene3D" id="2.60.120.10">
    <property type="entry name" value="Jelly Rolls"/>
    <property type="match status" value="1"/>
</dbReference>
<protein>
    <recommendedName>
        <fullName evidence="1">(S)-ureidoglycine aminohydrolase cupin domain-containing protein</fullName>
    </recommendedName>
</protein>
<dbReference type="Pfam" id="PF05899">
    <property type="entry name" value="Cupin_3"/>
    <property type="match status" value="1"/>
</dbReference>
<dbReference type="Proteomes" id="UP000586095">
    <property type="component" value="Unassembled WGS sequence"/>
</dbReference>
<feature type="domain" description="(S)-ureidoglycine aminohydrolase cupin" evidence="1">
    <location>
        <begin position="58"/>
        <end position="128"/>
    </location>
</feature>
<dbReference type="SUPFAM" id="SSF51182">
    <property type="entry name" value="RmlC-like cupins"/>
    <property type="match status" value="1"/>
</dbReference>
<name>A0A852QW70_9MICO</name>
<reference evidence="2 3" key="1">
    <citation type="submission" date="2020-07" db="EMBL/GenBank/DDBJ databases">
        <title>Sequencing the genomes of 1000 actinobacteria strains.</title>
        <authorList>
            <person name="Klenk H.-P."/>
        </authorList>
    </citation>
    <scope>NUCLEOTIDE SEQUENCE [LARGE SCALE GENOMIC DNA]</scope>
    <source>
        <strain evidence="2 3">DSM 17380</strain>
    </source>
</reference>
<sequence>MAHDETDAPEAGDAPLAAGSVIDTLALGLPLEDLPAAEVRAGAPLAGATDIDAGPGLSLGVWEMTAGTAVDVEADECFIVLRGSATVTIFGDDGDPDSVIELRPGSLGRLAAGMRTEWVIREDLRKLYILPVE</sequence>
<dbReference type="InterPro" id="IPR008579">
    <property type="entry name" value="UGlyAH_Cupin_dom"/>
</dbReference>
<accession>A0A852QW70</accession>
<proteinExistence type="predicted"/>
<dbReference type="InterPro" id="IPR011051">
    <property type="entry name" value="RmlC_Cupin_sf"/>
</dbReference>
<keyword evidence="3" id="KW-1185">Reference proteome</keyword>
<evidence type="ECO:0000313" key="2">
    <source>
        <dbReference type="EMBL" id="NYD26573.1"/>
    </source>
</evidence>
<dbReference type="EMBL" id="JACCBD010000001">
    <property type="protein sequence ID" value="NYD26573.1"/>
    <property type="molecule type" value="Genomic_DNA"/>
</dbReference>
<evidence type="ECO:0000313" key="3">
    <source>
        <dbReference type="Proteomes" id="UP000586095"/>
    </source>
</evidence>
<dbReference type="InterPro" id="IPR014710">
    <property type="entry name" value="RmlC-like_jellyroll"/>
</dbReference>
<dbReference type="AlphaFoldDB" id="A0A852QW70"/>
<gene>
    <name evidence="2" type="ORF">BJ960_001376</name>
</gene>
<comment type="caution">
    <text evidence="2">The sequence shown here is derived from an EMBL/GenBank/DDBJ whole genome shotgun (WGS) entry which is preliminary data.</text>
</comment>
<evidence type="ECO:0000259" key="1">
    <source>
        <dbReference type="Pfam" id="PF05899"/>
    </source>
</evidence>
<organism evidence="2 3">
    <name type="scientific">Leucobacter aridicollis</name>
    <dbReference type="NCBI Taxonomy" id="283878"/>
    <lineage>
        <taxon>Bacteria</taxon>
        <taxon>Bacillati</taxon>
        <taxon>Actinomycetota</taxon>
        <taxon>Actinomycetes</taxon>
        <taxon>Micrococcales</taxon>
        <taxon>Microbacteriaceae</taxon>
        <taxon>Leucobacter</taxon>
    </lineage>
</organism>